<reference evidence="1 2" key="1">
    <citation type="submission" date="2023-12" db="EMBL/GenBank/DDBJ databases">
        <title>Chromobacterium sp. strain TRC.1.1.SA producing antimicrobial pigment.</title>
        <authorList>
            <person name="Verma N."/>
            <person name="Choksket S."/>
            <person name="Pinnaka A.K."/>
            <person name="Korpole S."/>
        </authorList>
    </citation>
    <scope>NUCLEOTIDE SEQUENCE [LARGE SCALE GENOMIC DNA]</scope>
    <source>
        <strain evidence="1 2">TRC1.1.SA</strain>
    </source>
</reference>
<proteinExistence type="predicted"/>
<dbReference type="EMBL" id="JAYFSJ010000009">
    <property type="protein sequence ID" value="MEN7431772.1"/>
    <property type="molecule type" value="Genomic_DNA"/>
</dbReference>
<organism evidence="1 2">
    <name type="scientific">Chromobacterium indicum</name>
    <dbReference type="NCBI Taxonomy" id="3110228"/>
    <lineage>
        <taxon>Bacteria</taxon>
        <taxon>Pseudomonadati</taxon>
        <taxon>Pseudomonadota</taxon>
        <taxon>Betaproteobacteria</taxon>
        <taxon>Neisseriales</taxon>
        <taxon>Chromobacteriaceae</taxon>
        <taxon>Chromobacterium</taxon>
    </lineage>
</organism>
<name>A0ABV0CPA5_9NEIS</name>
<protein>
    <submittedName>
        <fullName evidence="1">Uncharacterized protein</fullName>
    </submittedName>
</protein>
<sequence length="103" mass="10947">MCIGNIKIGSLEKADMSAVIFEGLTVKTAEGKPAQLAIVDVDGNVIEMGNQVAMEAWNVAISSYKNFLIGEGHIRVQTSPPGLKFLTIDKKSTQDGKPSKLAA</sequence>
<keyword evidence="2" id="KW-1185">Reference proteome</keyword>
<accession>A0ABV0CPA5</accession>
<gene>
    <name evidence="1" type="ORF">VA599_13510</name>
</gene>
<comment type="caution">
    <text evidence="1">The sequence shown here is derived from an EMBL/GenBank/DDBJ whole genome shotgun (WGS) entry which is preliminary data.</text>
</comment>
<dbReference type="Proteomes" id="UP001405405">
    <property type="component" value="Unassembled WGS sequence"/>
</dbReference>
<evidence type="ECO:0000313" key="2">
    <source>
        <dbReference type="Proteomes" id="UP001405405"/>
    </source>
</evidence>
<dbReference type="RefSeq" id="WP_346789020.1">
    <property type="nucleotide sequence ID" value="NZ_JAYFSJ010000009.1"/>
</dbReference>
<evidence type="ECO:0000313" key="1">
    <source>
        <dbReference type="EMBL" id="MEN7431772.1"/>
    </source>
</evidence>